<dbReference type="PROSITE" id="PS01330">
    <property type="entry name" value="PABS_1"/>
    <property type="match status" value="1"/>
</dbReference>
<feature type="binding site" evidence="3">
    <location>
        <position position="91"/>
    </location>
    <ligand>
        <name>spermidine</name>
        <dbReference type="ChEBI" id="CHEBI:57834"/>
    </ligand>
</feature>
<dbReference type="EC" id="2.5.1.16" evidence="3"/>
<dbReference type="InterPro" id="IPR029063">
    <property type="entry name" value="SAM-dependent_MTases_sf"/>
</dbReference>
<sequence>MGFNERERAFVEWYPRGYGVGFKVKRKLFEVQTEYQKLELYETEGFGKLLVLDGTVQLVERGEESYHEPLVHPVMLAHPNPRNVLIIGGGDGGTLREVLRHETVEKATMVEIDEKVIEVSKLYLDVAKGAFEDPRADVKVDDGVKYLKETDERFDVIIVDSTDPVGPAKLLFSEEFYRSAYEKLNGRGLYVTQAGSVYLFTNELLDAYRAMKKVFDKVYYFSFPVIGYASPWSFLVGVKGDVDFTKVKGERAGKLKLHYYDPERHETLFQMPRYVRELLERA</sequence>
<reference evidence="8 9" key="1">
    <citation type="submission" date="2016-03" db="EMBL/GenBank/DDBJ databases">
        <title>Complete genome sequence of Thermococcus celer.</title>
        <authorList>
            <person name="Oger P.M."/>
        </authorList>
    </citation>
    <scope>NUCLEOTIDE SEQUENCE [LARGE SCALE GENOMIC DNA]</scope>
    <source>
        <strain evidence="8 9">Vu 13</strain>
    </source>
</reference>
<dbReference type="Gene3D" id="2.30.140.10">
    <property type="entry name" value="Spermidine synthase, tetramerisation domain"/>
    <property type="match status" value="1"/>
</dbReference>
<evidence type="ECO:0000256" key="5">
    <source>
        <dbReference type="RuleBase" id="RU003836"/>
    </source>
</evidence>
<dbReference type="GO" id="GO:0008295">
    <property type="term" value="P:spermidine biosynthetic process"/>
    <property type="evidence" value="ECO:0007669"/>
    <property type="project" value="UniProtKB-UniRule"/>
</dbReference>
<comment type="catalytic activity">
    <reaction evidence="3 6">
        <text>S-adenosyl 3-(methylsulfanyl)propylamine + putrescine = S-methyl-5'-thioadenosine + spermidine + H(+)</text>
        <dbReference type="Rhea" id="RHEA:12721"/>
        <dbReference type="ChEBI" id="CHEBI:15378"/>
        <dbReference type="ChEBI" id="CHEBI:17509"/>
        <dbReference type="ChEBI" id="CHEBI:57443"/>
        <dbReference type="ChEBI" id="CHEBI:57834"/>
        <dbReference type="ChEBI" id="CHEBI:326268"/>
        <dbReference type="EC" id="2.5.1.16"/>
    </reaction>
</comment>
<dbReference type="InterPro" id="IPR001045">
    <property type="entry name" value="Spermi_synthase"/>
</dbReference>
<gene>
    <name evidence="3" type="primary">speE</name>
    <name evidence="8" type="ORF">A3L02_04760</name>
</gene>
<dbReference type="UniPathway" id="UPA00248">
    <property type="reaction ID" value="UER00314"/>
</dbReference>
<evidence type="ECO:0000313" key="8">
    <source>
        <dbReference type="EMBL" id="ASI98919.1"/>
    </source>
</evidence>
<feature type="binding site" evidence="3">
    <location>
        <position position="67"/>
    </location>
    <ligand>
        <name>spermidine</name>
        <dbReference type="ChEBI" id="CHEBI:57834"/>
    </ligand>
</feature>
<feature type="binding site" evidence="3">
    <location>
        <position position="167"/>
    </location>
    <ligand>
        <name>S-methyl-5'-thioadenosine</name>
        <dbReference type="ChEBI" id="CHEBI:17509"/>
    </ligand>
</feature>
<dbReference type="RefSeq" id="WP_088862872.1">
    <property type="nucleotide sequence ID" value="NZ_CP014854.1"/>
</dbReference>
<dbReference type="HAMAP" id="MF_00198">
    <property type="entry name" value="Spermidine_synth"/>
    <property type="match status" value="1"/>
</dbReference>
<evidence type="ECO:0000313" key="9">
    <source>
        <dbReference type="Proteomes" id="UP000197156"/>
    </source>
</evidence>
<comment type="pathway">
    <text evidence="3">Amine and polyamine biosynthesis; spermidine biosynthesis; spermidine from putrescine: step 1/1.</text>
</comment>
<dbReference type="Gene3D" id="3.40.50.150">
    <property type="entry name" value="Vaccinia Virus protein VP39"/>
    <property type="match status" value="1"/>
</dbReference>
<accession>A0A218P1W3</accession>
<protein>
    <recommendedName>
        <fullName evidence="3">Polyamine aminopropyltransferase</fullName>
    </recommendedName>
    <alternativeName>
        <fullName evidence="3">Putrescine aminopropyltransferase</fullName>
        <shortName evidence="3">PAPT</shortName>
    </alternativeName>
    <alternativeName>
        <fullName evidence="3">Spermidine synthase</fullName>
        <shortName evidence="3">SPDS</shortName>
        <shortName evidence="3">SPDSY</shortName>
        <ecNumber evidence="3">2.5.1.16</ecNumber>
    </alternativeName>
</protein>
<feature type="domain" description="PABS" evidence="7">
    <location>
        <begin position="7"/>
        <end position="239"/>
    </location>
</feature>
<dbReference type="PANTHER" id="PTHR11558">
    <property type="entry name" value="SPERMIDINE/SPERMINE SYNTHASE"/>
    <property type="match status" value="1"/>
</dbReference>
<dbReference type="EMBL" id="CP014854">
    <property type="protein sequence ID" value="ASI98919.1"/>
    <property type="molecule type" value="Genomic_DNA"/>
</dbReference>
<keyword evidence="3 6" id="KW-0745">Spermidine biosynthesis</keyword>
<dbReference type="NCBIfam" id="TIGR00417">
    <property type="entry name" value="speE"/>
    <property type="match status" value="1"/>
</dbReference>
<dbReference type="PROSITE" id="PS51006">
    <property type="entry name" value="PABS_2"/>
    <property type="match status" value="1"/>
</dbReference>
<keyword evidence="2 3" id="KW-0808">Transferase</keyword>
<evidence type="ECO:0000256" key="1">
    <source>
        <dbReference type="ARBA" id="ARBA00007867"/>
    </source>
</evidence>
<dbReference type="InterPro" id="IPR030373">
    <property type="entry name" value="PABS_CS"/>
</dbReference>
<keyword evidence="3 4" id="KW-0620">Polyamine biosynthesis</keyword>
<dbReference type="PANTHER" id="PTHR11558:SF11">
    <property type="entry name" value="SPERMIDINE SYNTHASE"/>
    <property type="match status" value="1"/>
</dbReference>
<dbReference type="AlphaFoldDB" id="A0A218P1W3"/>
<keyword evidence="9" id="KW-1185">Reference proteome</keyword>
<dbReference type="CDD" id="cd02440">
    <property type="entry name" value="AdoMet_MTases"/>
    <property type="match status" value="1"/>
</dbReference>
<feature type="binding site" evidence="3">
    <location>
        <begin position="160"/>
        <end position="163"/>
    </location>
    <ligand>
        <name>spermidine</name>
        <dbReference type="ChEBI" id="CHEBI:57834"/>
    </ligand>
</feature>
<dbReference type="Pfam" id="PF01564">
    <property type="entry name" value="Spermine_synth"/>
    <property type="match status" value="1"/>
</dbReference>
<comment type="subunit">
    <text evidence="3">Homodimer or homotetramer.</text>
</comment>
<feature type="active site" description="Proton acceptor" evidence="3 4">
    <location>
        <position position="160"/>
    </location>
</feature>
<evidence type="ECO:0000259" key="7">
    <source>
        <dbReference type="PROSITE" id="PS51006"/>
    </source>
</evidence>
<dbReference type="OrthoDB" id="10538at2157"/>
<feature type="binding site" evidence="3">
    <location>
        <position position="111"/>
    </location>
    <ligand>
        <name>S-methyl-5'-thioadenosine</name>
        <dbReference type="ChEBI" id="CHEBI:17509"/>
    </ligand>
</feature>
<proteinExistence type="inferred from homology"/>
<evidence type="ECO:0000256" key="4">
    <source>
        <dbReference type="PROSITE-ProRule" id="PRU00354"/>
    </source>
</evidence>
<evidence type="ECO:0000256" key="6">
    <source>
        <dbReference type="RuleBase" id="RU003837"/>
    </source>
</evidence>
<dbReference type="SUPFAM" id="SSF53335">
    <property type="entry name" value="S-adenosyl-L-methionine-dependent methyltransferases"/>
    <property type="match status" value="1"/>
</dbReference>
<dbReference type="KEGG" id="tce:A3L02_04760"/>
<dbReference type="FunFam" id="2.30.140.10:FF:000009">
    <property type="entry name" value="Polyamine aminopropyltransferase"/>
    <property type="match status" value="1"/>
</dbReference>
<name>A0A218P1W3_THECE</name>
<dbReference type="GeneID" id="33324043"/>
<comment type="similarity">
    <text evidence="1 3 5">Belongs to the spermidine/spermine synthase family.</text>
</comment>
<evidence type="ECO:0000256" key="2">
    <source>
        <dbReference type="ARBA" id="ARBA00022679"/>
    </source>
</evidence>
<dbReference type="GO" id="GO:0004766">
    <property type="term" value="F:spermidine synthase activity"/>
    <property type="evidence" value="ECO:0007669"/>
    <property type="project" value="UniProtKB-UniRule"/>
</dbReference>
<feature type="binding site" evidence="3">
    <location>
        <position position="36"/>
    </location>
    <ligand>
        <name>S-methyl-5'-thioadenosine</name>
        <dbReference type="ChEBI" id="CHEBI:17509"/>
    </ligand>
</feature>
<dbReference type="Proteomes" id="UP000197156">
    <property type="component" value="Chromosome"/>
</dbReference>
<dbReference type="Pfam" id="PF17284">
    <property type="entry name" value="Spermine_synt_N"/>
    <property type="match status" value="1"/>
</dbReference>
<dbReference type="NCBIfam" id="NF002010">
    <property type="entry name" value="PRK00811.1"/>
    <property type="match status" value="1"/>
</dbReference>
<feature type="binding site" evidence="3">
    <location>
        <begin position="142"/>
        <end position="143"/>
    </location>
    <ligand>
        <name>S-methyl-5'-thioadenosine</name>
        <dbReference type="ChEBI" id="CHEBI:17509"/>
    </ligand>
</feature>
<evidence type="ECO:0000256" key="3">
    <source>
        <dbReference type="HAMAP-Rule" id="MF_00198"/>
    </source>
</evidence>
<dbReference type="NCBIfam" id="NF037959">
    <property type="entry name" value="MFS_SpdSyn"/>
    <property type="match status" value="1"/>
</dbReference>
<dbReference type="InterPro" id="IPR035246">
    <property type="entry name" value="Spermidine_synt_N"/>
</dbReference>
<dbReference type="InterPro" id="IPR037163">
    <property type="entry name" value="Spermidine_synt_N_sf"/>
</dbReference>
<organism evidence="8 9">
    <name type="scientific">Thermococcus celer Vu 13 = JCM 8558</name>
    <dbReference type="NCBI Taxonomy" id="1293037"/>
    <lineage>
        <taxon>Archaea</taxon>
        <taxon>Methanobacteriati</taxon>
        <taxon>Methanobacteriota</taxon>
        <taxon>Thermococci</taxon>
        <taxon>Thermococcales</taxon>
        <taxon>Thermococcaceae</taxon>
        <taxon>Thermococcus</taxon>
    </lineage>
</organism>
<dbReference type="InterPro" id="IPR030374">
    <property type="entry name" value="PABS"/>
</dbReference>
<comment type="function">
    <text evidence="3">Catalyzes the irreversible transfer of a propylamine group from the amino donor S-adenosylmethioninamine (decarboxy-AdoMet) to putrescine (1,4-diaminobutane) to yield spermidine.</text>
</comment>